<keyword evidence="1" id="KW-0732">Signal</keyword>
<name>A0A2R5EYB4_9BACL</name>
<dbReference type="AlphaFoldDB" id="A0A2R5EYB4"/>
<feature type="signal peptide" evidence="1">
    <location>
        <begin position="1"/>
        <end position="26"/>
    </location>
</feature>
<dbReference type="InterPro" id="IPR038682">
    <property type="entry name" value="YrpD-like_sf"/>
</dbReference>
<dbReference type="EMBL" id="BDQX01000163">
    <property type="protein sequence ID" value="GBG08361.1"/>
    <property type="molecule type" value="Genomic_DNA"/>
</dbReference>
<dbReference type="Gene3D" id="2.60.120.1270">
    <property type="match status" value="1"/>
</dbReference>
<gene>
    <name evidence="2" type="ORF">PAT3040_02941</name>
</gene>
<sequence length="391" mass="42670">MKKYKILSSICLSFTLLCTSSFSALSAEPLSKEEIAQSNILRHMEQNSKKFENVDSLIDSRITDLATRKKISDSLELIDPSGRENVIIIENDGTILSNKLGSLEEFKNANQKLIGQDGKLINPIVASQELKESNNGQLISGSNAALASTGWKNAEAPCTNDATGPFRRGTTAKGYSRMHAFIQLPGKNQGITIPSSASTSADKAYVYMGAIDKDNAHVDAGVTYNYESGPYYWQESWGMTLAGASPTNNPTFGNFTAGWINMKFYIPSNNKIVLEVTGTRKETNTLQTYTILANVDLAILRNFNSNGSGVTLKRVTSIAQEKGKQNLTSGSTLGTSTNYVYWENVRIGTKETDLSTQSVGYFCGHQTTNVLVDYTNQANEKVRVKTGTLTP</sequence>
<evidence type="ECO:0000313" key="3">
    <source>
        <dbReference type="Proteomes" id="UP000245202"/>
    </source>
</evidence>
<proteinExistence type="predicted"/>
<evidence type="ECO:0000313" key="2">
    <source>
        <dbReference type="EMBL" id="GBG08361.1"/>
    </source>
</evidence>
<comment type="caution">
    <text evidence="2">The sequence shown here is derived from an EMBL/GenBank/DDBJ whole genome shotgun (WGS) entry which is preliminary data.</text>
</comment>
<organism evidence="2 3">
    <name type="scientific">Paenibacillus agaridevorans</name>
    <dbReference type="NCBI Taxonomy" id="171404"/>
    <lineage>
        <taxon>Bacteria</taxon>
        <taxon>Bacillati</taxon>
        <taxon>Bacillota</taxon>
        <taxon>Bacilli</taxon>
        <taxon>Bacillales</taxon>
        <taxon>Paenibacillaceae</taxon>
        <taxon>Paenibacillus</taxon>
    </lineage>
</organism>
<evidence type="ECO:0000256" key="1">
    <source>
        <dbReference type="SAM" id="SignalP"/>
    </source>
</evidence>
<protein>
    <submittedName>
        <fullName evidence="2">Uncharacterized protein</fullName>
    </submittedName>
</protein>
<accession>A0A2R5EYB4</accession>
<reference evidence="2 3" key="1">
    <citation type="submission" date="2017-08" db="EMBL/GenBank/DDBJ databases">
        <title>Substantial Increase in Enzyme Production by Combined Drug-Resistance Mutations in Paenibacillus agaridevorans.</title>
        <authorList>
            <person name="Tanaka Y."/>
            <person name="Funane K."/>
            <person name="Hosaka T."/>
            <person name="Shiwa Y."/>
            <person name="Fujita N."/>
            <person name="Miyazaki T."/>
            <person name="Yoshikawa H."/>
            <person name="Murakami K."/>
            <person name="Kasahara K."/>
            <person name="Inaoka T."/>
            <person name="Hiraga Y."/>
            <person name="Ochi K."/>
        </authorList>
    </citation>
    <scope>NUCLEOTIDE SEQUENCE [LARGE SCALE GENOMIC DNA]</scope>
    <source>
        <strain evidence="2 3">T-3040</strain>
    </source>
</reference>
<feature type="chain" id="PRO_5038472521" evidence="1">
    <location>
        <begin position="27"/>
        <end position="391"/>
    </location>
</feature>
<dbReference type="RefSeq" id="WP_108993323.1">
    <property type="nucleotide sequence ID" value="NZ_BDQX01000163.1"/>
</dbReference>
<keyword evidence="3" id="KW-1185">Reference proteome</keyword>
<dbReference type="Proteomes" id="UP000245202">
    <property type="component" value="Unassembled WGS sequence"/>
</dbReference>